<dbReference type="PANTHER" id="PTHR42076">
    <property type="entry name" value="CYANOVIRIN-N HOMOLOG"/>
    <property type="match status" value="1"/>
</dbReference>
<reference evidence="3 4" key="1">
    <citation type="journal article" date="2024" name="Front Chem Biol">
        <title>Unveiling the potential of Daldinia eschscholtzii MFLUCC 19-0629 through bioactivity and bioinformatics studies for enhanced sustainable agriculture production.</title>
        <authorList>
            <person name="Brooks S."/>
            <person name="Weaver J.A."/>
            <person name="Klomchit A."/>
            <person name="Alharthi S.A."/>
            <person name="Onlamun T."/>
            <person name="Nurani R."/>
            <person name="Vong T.K."/>
            <person name="Alberti F."/>
            <person name="Greco C."/>
        </authorList>
    </citation>
    <scope>NUCLEOTIDE SEQUENCE [LARGE SCALE GENOMIC DNA]</scope>
    <source>
        <strain evidence="3">MFLUCC 19-0629</strain>
    </source>
</reference>
<dbReference type="AlphaFoldDB" id="A0AAX6MJB6"/>
<dbReference type="Proteomes" id="UP001369815">
    <property type="component" value="Unassembled WGS sequence"/>
</dbReference>
<evidence type="ECO:0000259" key="2">
    <source>
        <dbReference type="SMART" id="SM01111"/>
    </source>
</evidence>
<feature type="domain" description="Cyanovirin-N" evidence="2">
    <location>
        <begin position="2"/>
        <end position="102"/>
    </location>
</feature>
<dbReference type="Gene3D" id="2.30.60.10">
    <property type="entry name" value="Cyanovirin-N"/>
    <property type="match status" value="2"/>
</dbReference>
<comment type="caution">
    <text evidence="3">The sequence shown here is derived from an EMBL/GenBank/DDBJ whole genome shotgun (WGS) entry which is preliminary data.</text>
</comment>
<dbReference type="SUPFAM" id="SSF51322">
    <property type="entry name" value="Cyanovirin-N"/>
    <property type="match status" value="2"/>
</dbReference>
<dbReference type="EMBL" id="JBANMG010000005">
    <property type="protein sequence ID" value="KAK6952719.1"/>
    <property type="molecule type" value="Genomic_DNA"/>
</dbReference>
<keyword evidence="4" id="KW-1185">Reference proteome</keyword>
<organism evidence="3 4">
    <name type="scientific">Daldinia eschscholtzii</name>
    <dbReference type="NCBI Taxonomy" id="292717"/>
    <lineage>
        <taxon>Eukaryota</taxon>
        <taxon>Fungi</taxon>
        <taxon>Dikarya</taxon>
        <taxon>Ascomycota</taxon>
        <taxon>Pezizomycotina</taxon>
        <taxon>Sordariomycetes</taxon>
        <taxon>Xylariomycetidae</taxon>
        <taxon>Xylariales</taxon>
        <taxon>Hypoxylaceae</taxon>
        <taxon>Daldinia</taxon>
    </lineage>
</organism>
<dbReference type="InterPro" id="IPR036673">
    <property type="entry name" value="Cyanovirin-N_sf"/>
</dbReference>
<feature type="compositionally biased region" description="Low complexity" evidence="1">
    <location>
        <begin position="470"/>
        <end position="513"/>
    </location>
</feature>
<evidence type="ECO:0000313" key="3">
    <source>
        <dbReference type="EMBL" id="KAK6952719.1"/>
    </source>
</evidence>
<name>A0AAX6MJB6_9PEZI</name>
<dbReference type="Pfam" id="PF08881">
    <property type="entry name" value="CVNH"/>
    <property type="match status" value="2"/>
</dbReference>
<feature type="compositionally biased region" description="Low complexity" evidence="1">
    <location>
        <begin position="438"/>
        <end position="451"/>
    </location>
</feature>
<accession>A0AAX6MJB6</accession>
<dbReference type="InterPro" id="IPR011058">
    <property type="entry name" value="Cyanovirin-N"/>
</dbReference>
<protein>
    <recommendedName>
        <fullName evidence="2">Cyanovirin-N domain-containing protein</fullName>
    </recommendedName>
</protein>
<feature type="domain" description="Cyanovirin-N" evidence="2">
    <location>
        <begin position="111"/>
        <end position="208"/>
    </location>
</feature>
<sequence>MAFSLTSKQIELRGSWLVAKVRKPEDGSWTFSRLNLNEHIGNNDGVFDITMDRWHNTAQEWSVHLRGPILYARLRTIAGGYAEETCINLDLFVRNRDGNLEFQNLGDSLLLYTAGLTLDNAILRGLVVGRDGKFHMSEIDLDEYYGNIGGKFEIDERHYSRTGRNFKLERDSNRLRLVGELQDYEGVHHPTEVDLSACIVNRRGRLSFSKPADSIEREHWTTVVAEQVPVFGPAIAGLHRSKDEARTENQCYYEIATSTNSASFTIGVAIGAFIGRACESPIIGTVLGAALSNASDVFVEDQIVNAIEDPHARSQVQEAKLGSFVSEALRNLIVPEQTAAAAEFLSASFNPEIDVWKNGLTAWLEKQNLNLLADLSLYATMKKVFKQLQGETIEEWENTLSEIEGLRERSHTLELKPEDPPQVIVEEPEAPETEAIEAPETAAEAEASNEGEATKADTVSELEASDKAPETNATEATTQTEPITEAAPTEAATTEPTKAAPETANTASSSTRASSDKSVLKDGAKNASQTNVSGNANTKPNVSTKRWHSVIGIPVWRKSWSRPRQHRVV</sequence>
<dbReference type="SMART" id="SM01111">
    <property type="entry name" value="CVNH"/>
    <property type="match status" value="2"/>
</dbReference>
<evidence type="ECO:0000313" key="4">
    <source>
        <dbReference type="Proteomes" id="UP001369815"/>
    </source>
</evidence>
<gene>
    <name evidence="3" type="ORF">Daesc_005013</name>
</gene>
<feature type="region of interest" description="Disordered" evidence="1">
    <location>
        <begin position="431"/>
        <end position="549"/>
    </location>
</feature>
<proteinExistence type="predicted"/>
<evidence type="ECO:0000256" key="1">
    <source>
        <dbReference type="SAM" id="MobiDB-lite"/>
    </source>
</evidence>
<feature type="compositionally biased region" description="Basic and acidic residues" evidence="1">
    <location>
        <begin position="514"/>
        <end position="524"/>
    </location>
</feature>
<feature type="compositionally biased region" description="Polar residues" evidence="1">
    <location>
        <begin position="526"/>
        <end position="544"/>
    </location>
</feature>
<dbReference type="PANTHER" id="PTHR42076:SF1">
    <property type="entry name" value="CYANOVIRIN-N DOMAIN-CONTAINING PROTEIN"/>
    <property type="match status" value="1"/>
</dbReference>